<gene>
    <name evidence="1" type="ORF">QIS74_06088</name>
</gene>
<dbReference type="EMBL" id="JASAOK010000032">
    <property type="protein sequence ID" value="KAK6218879.1"/>
    <property type="molecule type" value="Genomic_DNA"/>
</dbReference>
<keyword evidence="2" id="KW-1185">Reference proteome</keyword>
<reference evidence="1 2" key="1">
    <citation type="submission" date="2023-04" db="EMBL/GenBank/DDBJ databases">
        <title>Colletotrichum tabacum stain YC1 causing leaf anthracnose on Nicotiana tabacum(L.) cv.</title>
        <authorList>
            <person name="Ji Z."/>
            <person name="Wang M."/>
            <person name="Zhang J."/>
            <person name="Wang N."/>
            <person name="Zhou Z."/>
        </authorList>
    </citation>
    <scope>NUCLEOTIDE SEQUENCE [LARGE SCALE GENOMIC DNA]</scope>
    <source>
        <strain evidence="1 2">YC1</strain>
    </source>
</reference>
<protein>
    <submittedName>
        <fullName evidence="1">Uncharacterized protein</fullName>
    </submittedName>
</protein>
<proteinExistence type="predicted"/>
<evidence type="ECO:0000313" key="2">
    <source>
        <dbReference type="Proteomes" id="UP001327957"/>
    </source>
</evidence>
<dbReference type="Proteomes" id="UP001327957">
    <property type="component" value="Unassembled WGS sequence"/>
</dbReference>
<evidence type="ECO:0000313" key="1">
    <source>
        <dbReference type="EMBL" id="KAK6218879.1"/>
    </source>
</evidence>
<organism evidence="1 2">
    <name type="scientific">Colletotrichum tabaci</name>
    <dbReference type="NCBI Taxonomy" id="1209068"/>
    <lineage>
        <taxon>Eukaryota</taxon>
        <taxon>Fungi</taxon>
        <taxon>Dikarya</taxon>
        <taxon>Ascomycota</taxon>
        <taxon>Pezizomycotina</taxon>
        <taxon>Sordariomycetes</taxon>
        <taxon>Hypocreomycetidae</taxon>
        <taxon>Glomerellales</taxon>
        <taxon>Glomerellaceae</taxon>
        <taxon>Colletotrichum</taxon>
        <taxon>Colletotrichum destructivum species complex</taxon>
    </lineage>
</organism>
<accession>A0AAV9TF94</accession>
<name>A0AAV9TF94_9PEZI</name>
<sequence>MAEICCVSCSIIKPAEENGAEDYNIDSEGFGTLGRAFVTVDRAFANVNRGFVSVERAS</sequence>
<comment type="caution">
    <text evidence="1">The sequence shown here is derived from an EMBL/GenBank/DDBJ whole genome shotgun (WGS) entry which is preliminary data.</text>
</comment>
<dbReference type="AlphaFoldDB" id="A0AAV9TF94"/>